<dbReference type="Proteomes" id="UP000274212">
    <property type="component" value="Unassembled WGS sequence"/>
</dbReference>
<organism evidence="2 3">
    <name type="scientific">Pseudomonas syringae pv. coriandricola</name>
    <dbReference type="NCBI Taxonomy" id="264453"/>
    <lineage>
        <taxon>Bacteria</taxon>
        <taxon>Pseudomonadati</taxon>
        <taxon>Pseudomonadota</taxon>
        <taxon>Gammaproteobacteria</taxon>
        <taxon>Pseudomonadales</taxon>
        <taxon>Pseudomonadaceae</taxon>
        <taxon>Pseudomonas</taxon>
    </lineage>
</organism>
<dbReference type="Gene3D" id="3.40.50.720">
    <property type="entry name" value="NAD(P)-binding Rossmann-like Domain"/>
    <property type="match status" value="1"/>
</dbReference>
<dbReference type="AlphaFoldDB" id="A0A3M5RGA0"/>
<reference evidence="2 3" key="1">
    <citation type="submission" date="2018-08" db="EMBL/GenBank/DDBJ databases">
        <title>Recombination of ecologically and evolutionarily significant loci maintains genetic cohesion in the Pseudomonas syringae species complex.</title>
        <authorList>
            <person name="Dillon M."/>
            <person name="Thakur S."/>
            <person name="Almeida R.N.D."/>
            <person name="Weir B.S."/>
            <person name="Guttman D.S."/>
        </authorList>
    </citation>
    <scope>NUCLEOTIDE SEQUENCE [LARGE SCALE GENOMIC DNA]</scope>
    <source>
        <strain evidence="2 3">ICMP 9829</strain>
    </source>
</reference>
<feature type="domain" description="NAD(P)-binding" evidence="1">
    <location>
        <begin position="2"/>
        <end position="164"/>
    </location>
</feature>
<proteinExistence type="predicted"/>
<dbReference type="PANTHER" id="PTHR15020">
    <property type="entry name" value="FLAVIN REDUCTASE-RELATED"/>
    <property type="match status" value="1"/>
</dbReference>
<name>A0A3M5RGA0_9PSED</name>
<dbReference type="EMBL" id="RBTT01000198">
    <property type="protein sequence ID" value="RMU07996.1"/>
    <property type="molecule type" value="Genomic_DNA"/>
</dbReference>
<dbReference type="Pfam" id="PF13460">
    <property type="entry name" value="NAD_binding_10"/>
    <property type="match status" value="1"/>
</dbReference>
<dbReference type="AntiFam" id="ANF00205">
    <property type="entry name" value="Shadow ORF (opposite nemA)"/>
</dbReference>
<dbReference type="PANTHER" id="PTHR15020:SF50">
    <property type="entry name" value="UPF0659 PROTEIN YMR090W"/>
    <property type="match status" value="1"/>
</dbReference>
<comment type="caution">
    <text evidence="2">The sequence shown here is derived from an EMBL/GenBank/DDBJ whole genome shotgun (WGS) entry which is preliminary data.</text>
</comment>
<protein>
    <recommendedName>
        <fullName evidence="1">NAD(P)-binding domain-containing protein</fullName>
    </recommendedName>
</protein>
<dbReference type="SUPFAM" id="SSF51735">
    <property type="entry name" value="NAD(P)-binding Rossmann-fold domains"/>
    <property type="match status" value="1"/>
</dbReference>
<evidence type="ECO:0000313" key="3">
    <source>
        <dbReference type="Proteomes" id="UP000274212"/>
    </source>
</evidence>
<evidence type="ECO:0000259" key="1">
    <source>
        <dbReference type="Pfam" id="PF13460"/>
    </source>
</evidence>
<sequence>MALHRKQEQAALIKATGALPLLGNLVEMDAPALASAMTGSDVVIFTAGAGGAGIELTNAIDGEGLKTSVAAAELAGVRRFLLVSAFPEAARGTDTSAGFENYMRVKKHADVCLASSELDWVILRPGTLVDRTGSGQVRAGLAIPYGDIPRDDVAAFLAALVDQPEISRQIIELTEGTTPVERAVKPSARTDTDQKWLAKLTVFDIGNRPENGRIKLPDCPALEQQPWKVRVGQRALAHGDDVCAIAKDLRGFFRVVQPAIGDQRNIGRVATSQSDQAGLTLREGWLPGLVLRDVNVIDTGIGQCAKNDLCVAFASRPFVLKIVDLTLRNAHANRSLPGGLFYLGDDIERKAQTLVDVTAALVCSLIGVIGQKLIQQIAVCAMNLDPVKPCCTNSPLRGAGEPVEGIGDVLVAHRPRHPIAALAIIERHLFTFWANGRGASGFVDEAIGLTERPRVHDLRNHRTVMTMNRIGRGAPCQGLLVIGEARLERVSLGKTAIGVVALGDNQTETAFGESLVVPSHGLCCAALLGRADSGHGRECEPVLQFQTSHIEQRWNVFVYLAHTSKPHRAGSLRLARSH</sequence>
<dbReference type="InterPro" id="IPR036291">
    <property type="entry name" value="NAD(P)-bd_dom_sf"/>
</dbReference>
<gene>
    <name evidence="2" type="ORF">ALP36_04716</name>
</gene>
<evidence type="ECO:0000313" key="2">
    <source>
        <dbReference type="EMBL" id="RMU07996.1"/>
    </source>
</evidence>
<accession>A0A3M5RGA0</accession>
<dbReference type="InterPro" id="IPR016040">
    <property type="entry name" value="NAD(P)-bd_dom"/>
</dbReference>